<feature type="transmembrane region" description="Helical" evidence="2">
    <location>
        <begin position="62"/>
        <end position="82"/>
    </location>
</feature>
<gene>
    <name evidence="3" type="ORF">GOSPT_125_00980</name>
</gene>
<feature type="compositionally biased region" description="Basic and acidic residues" evidence="1">
    <location>
        <begin position="248"/>
        <end position="271"/>
    </location>
</feature>
<protein>
    <recommendedName>
        <fullName evidence="5">DUF3592 domain-containing protein</fullName>
    </recommendedName>
</protein>
<keyword evidence="2" id="KW-1133">Transmembrane helix</keyword>
<keyword evidence="2" id="KW-0812">Transmembrane</keyword>
<evidence type="ECO:0008006" key="5">
    <source>
        <dbReference type="Google" id="ProtNLM"/>
    </source>
</evidence>
<dbReference type="EMBL" id="BAFC01000123">
    <property type="protein sequence ID" value="GAB41331.1"/>
    <property type="molecule type" value="Genomic_DNA"/>
</dbReference>
<keyword evidence="2" id="KW-0472">Membrane</keyword>
<organism evidence="3 4">
    <name type="scientific">Gordonia sputi NBRC 100414</name>
    <dbReference type="NCBI Taxonomy" id="1089453"/>
    <lineage>
        <taxon>Bacteria</taxon>
        <taxon>Bacillati</taxon>
        <taxon>Actinomycetota</taxon>
        <taxon>Actinomycetes</taxon>
        <taxon>Mycobacteriales</taxon>
        <taxon>Gordoniaceae</taxon>
        <taxon>Gordonia</taxon>
    </lineage>
</organism>
<accession>H5U6H3</accession>
<evidence type="ECO:0000256" key="2">
    <source>
        <dbReference type="SAM" id="Phobius"/>
    </source>
</evidence>
<comment type="caution">
    <text evidence="3">The sequence shown here is derived from an EMBL/GenBank/DDBJ whole genome shotgun (WGS) entry which is preliminary data.</text>
</comment>
<feature type="transmembrane region" description="Helical" evidence="2">
    <location>
        <begin position="156"/>
        <end position="182"/>
    </location>
</feature>
<evidence type="ECO:0000256" key="1">
    <source>
        <dbReference type="SAM" id="MobiDB-lite"/>
    </source>
</evidence>
<name>H5U6H3_9ACTN</name>
<feature type="region of interest" description="Disordered" evidence="1">
    <location>
        <begin position="197"/>
        <end position="316"/>
    </location>
</feature>
<dbReference type="AlphaFoldDB" id="H5U6H3"/>
<reference evidence="3 4" key="1">
    <citation type="submission" date="2012-02" db="EMBL/GenBank/DDBJ databases">
        <title>Whole genome shotgun sequence of Gordonia sputi NBRC 100414.</title>
        <authorList>
            <person name="Yoshida I."/>
            <person name="Hosoyama A."/>
            <person name="Tsuchikane K."/>
            <person name="Katsumata H."/>
            <person name="Yamazaki S."/>
            <person name="Fujita N."/>
        </authorList>
    </citation>
    <scope>NUCLEOTIDE SEQUENCE [LARGE SCALE GENOMIC DNA]</scope>
    <source>
        <strain evidence="3 4">NBRC 100414</strain>
    </source>
</reference>
<feature type="region of interest" description="Disordered" evidence="1">
    <location>
        <begin position="18"/>
        <end position="40"/>
    </location>
</feature>
<keyword evidence="4" id="KW-1185">Reference proteome</keyword>
<evidence type="ECO:0000313" key="4">
    <source>
        <dbReference type="Proteomes" id="UP000005845"/>
    </source>
</evidence>
<feature type="compositionally biased region" description="Basic and acidic residues" evidence="1">
    <location>
        <begin position="218"/>
        <end position="237"/>
    </location>
</feature>
<dbReference type="Proteomes" id="UP000005845">
    <property type="component" value="Unassembled WGS sequence"/>
</dbReference>
<evidence type="ECO:0000313" key="3">
    <source>
        <dbReference type="EMBL" id="GAB41331.1"/>
    </source>
</evidence>
<dbReference type="eggNOG" id="ENOG50337MI">
    <property type="taxonomic scope" value="Bacteria"/>
</dbReference>
<feature type="compositionally biased region" description="Low complexity" evidence="1">
    <location>
        <begin position="285"/>
        <end position="298"/>
    </location>
</feature>
<sequence length="316" mass="33058">MGWLAECAQKSAPLGWSGCTGTGRRPTGRSFLRGEPRPTGASGPAVILAAMNPTILRRVQKVLLTLGMVVTAMCLVLIVACFRNDAEIEKHKATVTADVVYADRLHANAYFQTPDGSVHSPRLGLLYPTELTAGQRIRVDYSTANPDLAKPTGRTAVLSIVPAVSVAVLGWIVVGALMLGVAEFSRRWGRRRAALRTARDDADDEAVAKPDAQADDGAEAKPDDRSDRAGDGGARDDADADSEGVQSDGDRAEAQSDGDRAEAQSDGDRAEAQSGDAQVKAEVQSAGSESGSSTAETSRGVSRPDTSAEVAGNLGR</sequence>
<proteinExistence type="predicted"/>